<keyword evidence="2" id="KW-1185">Reference proteome</keyword>
<reference evidence="1 2" key="1">
    <citation type="submission" date="2017-06" db="EMBL/GenBank/DDBJ databases">
        <title>Comparative genomic analysis of Ambrosia Fusariam Clade fungi.</title>
        <authorList>
            <person name="Stajich J.E."/>
            <person name="Carrillo J."/>
            <person name="Kijimoto T."/>
            <person name="Eskalen A."/>
            <person name="O'Donnell K."/>
            <person name="Kasson M."/>
        </authorList>
    </citation>
    <scope>NUCLEOTIDE SEQUENCE [LARGE SCALE GENOMIC DNA]</scope>
    <source>
        <strain evidence="1 2">UCR1854</strain>
    </source>
</reference>
<evidence type="ECO:0000313" key="2">
    <source>
        <dbReference type="Proteomes" id="UP000287124"/>
    </source>
</evidence>
<accession>A0A430LBJ6</accession>
<dbReference type="Proteomes" id="UP000287124">
    <property type="component" value="Unassembled WGS sequence"/>
</dbReference>
<gene>
    <name evidence="1" type="ORF">BHE90_012530</name>
</gene>
<dbReference type="AlphaFoldDB" id="A0A430LBJ6"/>
<protein>
    <submittedName>
        <fullName evidence="1">Uncharacterized protein</fullName>
    </submittedName>
</protein>
<comment type="caution">
    <text evidence="1">The sequence shown here is derived from an EMBL/GenBank/DDBJ whole genome shotgun (WGS) entry which is preliminary data.</text>
</comment>
<organism evidence="1 2">
    <name type="scientific">Fusarium euwallaceae</name>
    <dbReference type="NCBI Taxonomy" id="1147111"/>
    <lineage>
        <taxon>Eukaryota</taxon>
        <taxon>Fungi</taxon>
        <taxon>Dikarya</taxon>
        <taxon>Ascomycota</taxon>
        <taxon>Pezizomycotina</taxon>
        <taxon>Sordariomycetes</taxon>
        <taxon>Hypocreomycetidae</taxon>
        <taxon>Hypocreales</taxon>
        <taxon>Nectriaceae</taxon>
        <taxon>Fusarium</taxon>
        <taxon>Fusarium solani species complex</taxon>
    </lineage>
</organism>
<evidence type="ECO:0000313" key="1">
    <source>
        <dbReference type="EMBL" id="RTE73035.1"/>
    </source>
</evidence>
<dbReference type="EMBL" id="MIKF01000281">
    <property type="protein sequence ID" value="RTE73035.1"/>
    <property type="molecule type" value="Genomic_DNA"/>
</dbReference>
<proteinExistence type="predicted"/>
<name>A0A430LBJ6_9HYPO</name>
<sequence length="487" mass="55901">MTDIFTSLPPELRLGILLHLNSRSSIAPLLKASPCMLAQYQESKILIRRCFIKAELADGLLQDALAVVLFPQQDGPIPKADRKEVQRHVERWSQGQLPDPFHLKDYPTIESLDRLYHRLSTYIEDYITKATSKYPPRAYLCLPDLSSKRGRLLFRNKQIGQNVIKIDYLTDAERRRLLQAFLRYEFLCKVNLLGADASHKIVTTAHSQLTAWECEAIQSVYSYIQALYGATYAHFADSWLPDIPNTLVTEAHEKISDDGLRFPDNVYFDSNTYFGDMNTNFESAPTVMHLAFAGFDPITTLLMFPRDETGCPQGLIPWLSRMSSRYEDELSPYRAAFIAVSERTEAKGDLEQSPCVYQALRAKVPGPLYIDDLFGDPHSVLQLHVCRQRAWVFMDDARLYPHRDLSRHFPTLKQLRQQRGLHAMMSGGSARSIRRAALRRQKGWHEEREGWFIPGIDRGRWEKDVDPGQALYGGRFFSHTALSSWSR</sequence>